<keyword evidence="1" id="KW-0378">Hydrolase</keyword>
<dbReference type="SUPFAM" id="SSF53474">
    <property type="entry name" value="alpha/beta-Hydrolases"/>
    <property type="match status" value="1"/>
</dbReference>
<organism evidence="1 2">
    <name type="scientific">Paenibacillus mendelii</name>
    <dbReference type="NCBI Taxonomy" id="206163"/>
    <lineage>
        <taxon>Bacteria</taxon>
        <taxon>Bacillati</taxon>
        <taxon>Bacillota</taxon>
        <taxon>Bacilli</taxon>
        <taxon>Bacillales</taxon>
        <taxon>Paenibacillaceae</taxon>
        <taxon>Paenibacillus</taxon>
    </lineage>
</organism>
<name>A0ABV6JG09_9BACL</name>
<accession>A0ABV6JG09</accession>
<dbReference type="PANTHER" id="PTHR47381">
    <property type="entry name" value="ALPHA/BETA-HYDROLASES SUPERFAMILY PROTEIN"/>
    <property type="match status" value="1"/>
</dbReference>
<reference evidence="1 2" key="1">
    <citation type="submission" date="2024-09" db="EMBL/GenBank/DDBJ databases">
        <authorList>
            <person name="Sun Q."/>
            <person name="Mori K."/>
        </authorList>
    </citation>
    <scope>NUCLEOTIDE SEQUENCE [LARGE SCALE GENOMIC DNA]</scope>
    <source>
        <strain evidence="1 2">CCM 4839</strain>
    </source>
</reference>
<dbReference type="Gene3D" id="3.40.50.1820">
    <property type="entry name" value="alpha/beta hydrolase"/>
    <property type="match status" value="1"/>
</dbReference>
<dbReference type="RefSeq" id="WP_204815906.1">
    <property type="nucleotide sequence ID" value="NZ_JANHOF010000001.1"/>
</dbReference>
<dbReference type="Proteomes" id="UP001589818">
    <property type="component" value="Unassembled WGS sequence"/>
</dbReference>
<sequence>MTARNRWHPDHYLEAMYQEITPKFQFQARNEQEWRAWQEGLTAQFIQDVGGFPANAAPLEPTLLEETDCGEYVRQLVEFTTYPGLSMPAYVLVPKAASKAGDRLPAVIACHGHGEGNTELVGLQPDGVTESASPGYQKNFAVELVLRGFIVIAPDILGFGSRRLCAEAEKNAPNSCNAISTFLLQMGFTMSGHRIYETMRVIDYLQTRTDVDPERIGCMGISGGGLVAAFTSALDKRIKAAVVSGYVNTFKASILSIHHCIDNYIPGLNRHAELPDLVGLIAPRPLLLEMGTQDTIFPIEASIDAAQQIRSIYRILGSEDKFDHDMFEGPHEISGAKAYDWLVRWLA</sequence>
<dbReference type="InterPro" id="IPR025890">
    <property type="entry name" value="Abhydrolase_bac"/>
</dbReference>
<comment type="caution">
    <text evidence="1">The sequence shown here is derived from an EMBL/GenBank/DDBJ whole genome shotgun (WGS) entry which is preliminary data.</text>
</comment>
<dbReference type="EMBL" id="JBHLVF010000041">
    <property type="protein sequence ID" value="MFC0394736.1"/>
    <property type="molecule type" value="Genomic_DNA"/>
</dbReference>
<dbReference type="InterPro" id="IPR029058">
    <property type="entry name" value="AB_hydrolase_fold"/>
</dbReference>
<proteinExistence type="predicted"/>
<dbReference type="PANTHER" id="PTHR47381:SF3">
    <property type="entry name" value="ALPHA_BETA-HYDROLASES SUPERFAMILY PROTEIN"/>
    <property type="match status" value="1"/>
</dbReference>
<evidence type="ECO:0000313" key="2">
    <source>
        <dbReference type="Proteomes" id="UP001589818"/>
    </source>
</evidence>
<protein>
    <submittedName>
        <fullName evidence="1">Alpha/beta hydrolase family protein</fullName>
        <ecNumber evidence="1">3.4.-.-</ecNumber>
    </submittedName>
</protein>
<dbReference type="Pfam" id="PF12715">
    <property type="entry name" value="Abhydrolase_7"/>
    <property type="match status" value="1"/>
</dbReference>
<dbReference type="EC" id="3.4.-.-" evidence="1"/>
<gene>
    <name evidence="1" type="ORF">ACFFJ8_25665</name>
</gene>
<evidence type="ECO:0000313" key="1">
    <source>
        <dbReference type="EMBL" id="MFC0394736.1"/>
    </source>
</evidence>
<dbReference type="GO" id="GO:0016787">
    <property type="term" value="F:hydrolase activity"/>
    <property type="evidence" value="ECO:0007669"/>
    <property type="project" value="UniProtKB-KW"/>
</dbReference>
<keyword evidence="2" id="KW-1185">Reference proteome</keyword>